<sequence length="161" mass="19001">MRERKFNESTILGWRKYRDRIFQAAPTRKAFSGPKNFRYPTIEKDLAEFVRKRRGQFMSVHAELIQLNARELARDTFKASRSQVQKFMRRAGFSLRRRTSISQKLPAEYEERLLEFQRYIIKMRMDRNYPIGQIGNADETAIFLGIPAGHVVDKRVGGAYH</sequence>
<proteinExistence type="predicted"/>
<evidence type="ECO:0000313" key="2">
    <source>
        <dbReference type="Proteomes" id="UP000821865"/>
    </source>
</evidence>
<accession>A0ACB8DS74</accession>
<organism evidence="1 2">
    <name type="scientific">Dermacentor silvarum</name>
    <name type="common">Tick</name>
    <dbReference type="NCBI Taxonomy" id="543639"/>
    <lineage>
        <taxon>Eukaryota</taxon>
        <taxon>Metazoa</taxon>
        <taxon>Ecdysozoa</taxon>
        <taxon>Arthropoda</taxon>
        <taxon>Chelicerata</taxon>
        <taxon>Arachnida</taxon>
        <taxon>Acari</taxon>
        <taxon>Parasitiformes</taxon>
        <taxon>Ixodida</taxon>
        <taxon>Ixodoidea</taxon>
        <taxon>Ixodidae</taxon>
        <taxon>Rhipicephalinae</taxon>
        <taxon>Dermacentor</taxon>
    </lineage>
</organism>
<keyword evidence="2" id="KW-1185">Reference proteome</keyword>
<dbReference type="EMBL" id="CM023470">
    <property type="protein sequence ID" value="KAH7977374.1"/>
    <property type="molecule type" value="Genomic_DNA"/>
</dbReference>
<protein>
    <submittedName>
        <fullName evidence="1">Uncharacterized protein</fullName>
    </submittedName>
</protein>
<dbReference type="Proteomes" id="UP000821865">
    <property type="component" value="Chromosome 1"/>
</dbReference>
<comment type="caution">
    <text evidence="1">The sequence shown here is derived from an EMBL/GenBank/DDBJ whole genome shotgun (WGS) entry which is preliminary data.</text>
</comment>
<name>A0ACB8DS74_DERSI</name>
<gene>
    <name evidence="1" type="ORF">HPB49_001100</name>
</gene>
<reference evidence="1" key="1">
    <citation type="submission" date="2020-05" db="EMBL/GenBank/DDBJ databases">
        <title>Large-scale comparative analyses of tick genomes elucidate their genetic diversity and vector capacities.</title>
        <authorList>
            <person name="Jia N."/>
            <person name="Wang J."/>
            <person name="Shi W."/>
            <person name="Du L."/>
            <person name="Sun Y."/>
            <person name="Zhan W."/>
            <person name="Jiang J."/>
            <person name="Wang Q."/>
            <person name="Zhang B."/>
            <person name="Ji P."/>
            <person name="Sakyi L.B."/>
            <person name="Cui X."/>
            <person name="Yuan T."/>
            <person name="Jiang B."/>
            <person name="Yang W."/>
            <person name="Lam T.T.-Y."/>
            <person name="Chang Q."/>
            <person name="Ding S."/>
            <person name="Wang X."/>
            <person name="Zhu J."/>
            <person name="Ruan X."/>
            <person name="Zhao L."/>
            <person name="Wei J."/>
            <person name="Que T."/>
            <person name="Du C."/>
            <person name="Cheng J."/>
            <person name="Dai P."/>
            <person name="Han X."/>
            <person name="Huang E."/>
            <person name="Gao Y."/>
            <person name="Liu J."/>
            <person name="Shao H."/>
            <person name="Ye R."/>
            <person name="Li L."/>
            <person name="Wei W."/>
            <person name="Wang X."/>
            <person name="Wang C."/>
            <person name="Yang T."/>
            <person name="Huo Q."/>
            <person name="Li W."/>
            <person name="Guo W."/>
            <person name="Chen H."/>
            <person name="Zhou L."/>
            <person name="Ni X."/>
            <person name="Tian J."/>
            <person name="Zhou Y."/>
            <person name="Sheng Y."/>
            <person name="Liu T."/>
            <person name="Pan Y."/>
            <person name="Xia L."/>
            <person name="Li J."/>
            <person name="Zhao F."/>
            <person name="Cao W."/>
        </authorList>
    </citation>
    <scope>NUCLEOTIDE SEQUENCE</scope>
    <source>
        <strain evidence="1">Dsil-2018</strain>
    </source>
</reference>
<evidence type="ECO:0000313" key="1">
    <source>
        <dbReference type="EMBL" id="KAH7977374.1"/>
    </source>
</evidence>